<name>A0AA47EL80_9CLOT</name>
<reference evidence="1" key="1">
    <citation type="submission" date="2021-11" db="EMBL/GenBank/DDBJ databases">
        <title>Clostridia strains as spoilage organisms.</title>
        <authorList>
            <person name="Wambui J."/>
            <person name="Stevens M.J.A."/>
            <person name="Stephan R."/>
        </authorList>
    </citation>
    <scope>NUCLEOTIDE SEQUENCE</scope>
    <source>
        <strain evidence="1">CF009</strain>
    </source>
</reference>
<dbReference type="EMBL" id="CP086239">
    <property type="protein sequence ID" value="WAG62130.1"/>
    <property type="molecule type" value="Genomic_DNA"/>
</dbReference>
<dbReference type="AlphaFoldDB" id="A0AA47EL80"/>
<accession>A0AA47EL80</accession>
<proteinExistence type="predicted"/>
<evidence type="ECO:0000313" key="1">
    <source>
        <dbReference type="EMBL" id="WAG62130.1"/>
    </source>
</evidence>
<gene>
    <name evidence="1" type="ORF">LL038_07800</name>
</gene>
<dbReference type="Proteomes" id="UP001164733">
    <property type="component" value="Chromosome"/>
</dbReference>
<organism evidence="1 2">
    <name type="scientific">Clostridium estertheticum</name>
    <dbReference type="NCBI Taxonomy" id="238834"/>
    <lineage>
        <taxon>Bacteria</taxon>
        <taxon>Bacillati</taxon>
        <taxon>Bacillota</taxon>
        <taxon>Clostridia</taxon>
        <taxon>Eubacteriales</taxon>
        <taxon>Clostridiaceae</taxon>
        <taxon>Clostridium</taxon>
    </lineage>
</organism>
<evidence type="ECO:0000313" key="2">
    <source>
        <dbReference type="Proteomes" id="UP001164733"/>
    </source>
</evidence>
<protein>
    <submittedName>
        <fullName evidence="1">Uncharacterized protein</fullName>
    </submittedName>
</protein>
<sequence length="64" mass="6717">MYGISYANLTILVLSAVLAHPVTIGSSLVSLGKYKLALVPTIGIEYITFPVGGAYGNQEALSLF</sequence>